<evidence type="ECO:0000259" key="1">
    <source>
        <dbReference type="PROSITE" id="PS50903"/>
    </source>
</evidence>
<dbReference type="Gene3D" id="2.20.28.10">
    <property type="match status" value="1"/>
</dbReference>
<dbReference type="RefSeq" id="WP_013402921.1">
    <property type="nucleotide sequence ID" value="NZ_AP024480.1"/>
</dbReference>
<dbReference type="GeneID" id="60596200"/>
<dbReference type="PROSITE" id="PS50903">
    <property type="entry name" value="RUBREDOXIN_LIKE"/>
    <property type="match status" value="1"/>
</dbReference>
<dbReference type="Proteomes" id="UP000663623">
    <property type="component" value="Chromosome"/>
</dbReference>
<dbReference type="InterPro" id="IPR024934">
    <property type="entry name" value="Rubredoxin-like_dom"/>
</dbReference>
<feature type="domain" description="Rubredoxin-like" evidence="1">
    <location>
        <begin position="2"/>
        <end position="34"/>
    </location>
</feature>
<evidence type="ECO:0000313" key="2">
    <source>
        <dbReference type="EMBL" id="BCS80833.1"/>
    </source>
</evidence>
<proteinExistence type="predicted"/>
<organism evidence="2 3">
    <name type="scientific">Caldicellulosiruptor diazotrophicus</name>
    <dbReference type="NCBI Taxonomy" id="2806205"/>
    <lineage>
        <taxon>Bacteria</taxon>
        <taxon>Bacillati</taxon>
        <taxon>Bacillota</taxon>
        <taxon>Bacillota incertae sedis</taxon>
        <taxon>Caldicellulosiruptorales</taxon>
        <taxon>Caldicellulosiruptoraceae</taxon>
        <taxon>Caldicellulosiruptor</taxon>
    </lineage>
</organism>
<keyword evidence="3" id="KW-1185">Reference proteome</keyword>
<accession>A0ABN6E638</accession>
<name>A0ABN6E638_9FIRM</name>
<dbReference type="SUPFAM" id="SSF57802">
    <property type="entry name" value="Rubredoxin-like"/>
    <property type="match status" value="1"/>
</dbReference>
<gene>
    <name evidence="2" type="ORF">CaldiYA01_07930</name>
</gene>
<dbReference type="EMBL" id="AP024480">
    <property type="protein sequence ID" value="BCS80833.1"/>
    <property type="molecule type" value="Genomic_DNA"/>
</dbReference>
<reference evidence="2 3" key="1">
    <citation type="submission" date="2021-02" db="EMBL/GenBank/DDBJ databases">
        <title>Nitrogen-fixing ability and nitrogen fixation related genes of thermophilic fermentative bacteria in the genus Caldicellulosiruptor.</title>
        <authorList>
            <person name="Chen Y."/>
            <person name="Nishihara A."/>
            <person name="Haruta S."/>
        </authorList>
    </citation>
    <scope>NUCLEOTIDE SEQUENCE [LARGE SCALE GENOMIC DNA]</scope>
    <source>
        <strain evidence="2 3">YA01</strain>
    </source>
</reference>
<evidence type="ECO:0000313" key="3">
    <source>
        <dbReference type="Proteomes" id="UP000663623"/>
    </source>
</evidence>
<sequence>MQEKYVCGICGYEIVDLNSPCPYCGAEPNHFVRADEVDVELIKKIYQEGGATY</sequence>
<protein>
    <recommendedName>
        <fullName evidence="1">Rubredoxin-like domain-containing protein</fullName>
    </recommendedName>
</protein>